<reference evidence="6" key="1">
    <citation type="submission" date="2023-03" db="EMBL/GenBank/DDBJ databases">
        <title>Andean soil-derived lignocellulolytic bacterial consortium as a source of novel taxa and putative plastic-active enzymes.</title>
        <authorList>
            <person name="Diaz-Garcia L."/>
            <person name="Chuvochina M."/>
            <person name="Feuerriegel G."/>
            <person name="Bunk B."/>
            <person name="Sproer C."/>
            <person name="Streit W.R."/>
            <person name="Rodriguez L.M."/>
            <person name="Overmann J."/>
            <person name="Jimenez D.J."/>
        </authorList>
    </citation>
    <scope>NUCLEOTIDE SEQUENCE</scope>
    <source>
        <strain evidence="6">MAG 833</strain>
    </source>
</reference>
<evidence type="ECO:0000256" key="3">
    <source>
        <dbReference type="ARBA" id="ARBA00023136"/>
    </source>
</evidence>
<dbReference type="InterPro" id="IPR020846">
    <property type="entry name" value="MFS_dom"/>
</dbReference>
<dbReference type="Pfam" id="PF13347">
    <property type="entry name" value="MFS_2"/>
    <property type="match status" value="1"/>
</dbReference>
<feature type="transmembrane region" description="Helical" evidence="4">
    <location>
        <begin position="91"/>
        <end position="110"/>
    </location>
</feature>
<evidence type="ECO:0000313" key="7">
    <source>
        <dbReference type="Proteomes" id="UP001213664"/>
    </source>
</evidence>
<name>A0AAJ5WY33_9CAUL</name>
<feature type="transmembrane region" description="Helical" evidence="4">
    <location>
        <begin position="17"/>
        <end position="40"/>
    </location>
</feature>
<proteinExistence type="predicted"/>
<dbReference type="GO" id="GO:0022857">
    <property type="term" value="F:transmembrane transporter activity"/>
    <property type="evidence" value="ECO:0007669"/>
    <property type="project" value="InterPro"/>
</dbReference>
<dbReference type="EMBL" id="CP119326">
    <property type="protein sequence ID" value="WEK40466.1"/>
    <property type="molecule type" value="Genomic_DNA"/>
</dbReference>
<evidence type="ECO:0000256" key="2">
    <source>
        <dbReference type="ARBA" id="ARBA00022989"/>
    </source>
</evidence>
<feature type="transmembrane region" description="Helical" evidence="4">
    <location>
        <begin position="231"/>
        <end position="256"/>
    </location>
</feature>
<dbReference type="CDD" id="cd06174">
    <property type="entry name" value="MFS"/>
    <property type="match status" value="1"/>
</dbReference>
<keyword evidence="3 4" id="KW-0472">Membrane</keyword>
<feature type="transmembrane region" description="Helical" evidence="4">
    <location>
        <begin position="392"/>
        <end position="410"/>
    </location>
</feature>
<dbReference type="InterPro" id="IPR036259">
    <property type="entry name" value="MFS_trans_sf"/>
</dbReference>
<feature type="transmembrane region" description="Helical" evidence="4">
    <location>
        <begin position="60"/>
        <end position="79"/>
    </location>
</feature>
<keyword evidence="1 4" id="KW-0812">Transmembrane</keyword>
<dbReference type="AlphaFoldDB" id="A0AAJ5WY33"/>
<evidence type="ECO:0000256" key="1">
    <source>
        <dbReference type="ARBA" id="ARBA00022692"/>
    </source>
</evidence>
<organism evidence="6 7">
    <name type="scientific">Candidatus Brevundimonas colombiensis</name>
    <dbReference type="NCBI Taxonomy" id="3121376"/>
    <lineage>
        <taxon>Bacteria</taxon>
        <taxon>Pseudomonadati</taxon>
        <taxon>Pseudomonadota</taxon>
        <taxon>Alphaproteobacteria</taxon>
        <taxon>Caulobacterales</taxon>
        <taxon>Caulobacteraceae</taxon>
        <taxon>Brevundimonas</taxon>
    </lineage>
</organism>
<dbReference type="PANTHER" id="PTHR23528">
    <property type="match status" value="1"/>
</dbReference>
<sequence length="414" mass="43717">MEEGDVSSRSETRRTPIVVAAYLLLFLAAFIGLAPLFQVVAPLHASHLDARAKTEILSRAMVWGAITAAGANIVMGAISDRTRSRFGRRRPWIALGAVLTVLSYVGIWRSSTADQFVWAIIGFQLAFNVLMAPLSAVFAERVPLALRSTASALMGLSYPLAVALGSSLMALGPQHEPGRLALLGGVLLAAAALFLIVYDEPAATDRPQAATSEPHAGRGGFFAPFRSRNFVVVWTCRLLIATGYAFVSAYLLYFITDAVGWPGRTPESAHALLTGVGFGGVVIVAGLVALFGRRISRRQPVALVGAVLLCAATVVLALTQSWIVVVIAFAAYGLGQGAYGSVEMGLMADALPSQDNRGRDMGLNNLAVALPQALAPITALILERAEIDVRGLYIAAAACFACAVVVVGLFRRRA</sequence>
<dbReference type="PANTHER" id="PTHR23528:SF1">
    <property type="entry name" value="MAJOR FACILITATOR SUPERFAMILY (MFS) PROFILE DOMAIN-CONTAINING PROTEIN"/>
    <property type="match status" value="1"/>
</dbReference>
<protein>
    <submittedName>
        <fullName evidence="6">MFS transporter</fullName>
    </submittedName>
</protein>
<dbReference type="PROSITE" id="PS50850">
    <property type="entry name" value="MFS"/>
    <property type="match status" value="1"/>
</dbReference>
<evidence type="ECO:0000256" key="4">
    <source>
        <dbReference type="SAM" id="Phobius"/>
    </source>
</evidence>
<dbReference type="Proteomes" id="UP001213664">
    <property type="component" value="Chromosome"/>
</dbReference>
<accession>A0AAJ5WY33</accession>
<dbReference type="SUPFAM" id="SSF103473">
    <property type="entry name" value="MFS general substrate transporter"/>
    <property type="match status" value="1"/>
</dbReference>
<feature type="transmembrane region" description="Helical" evidence="4">
    <location>
        <begin position="268"/>
        <end position="291"/>
    </location>
</feature>
<gene>
    <name evidence="6" type="ORF">P0Y50_02335</name>
</gene>
<feature type="transmembrane region" description="Helical" evidence="4">
    <location>
        <begin position="116"/>
        <end position="139"/>
    </location>
</feature>
<feature type="transmembrane region" description="Helical" evidence="4">
    <location>
        <begin position="303"/>
        <end position="334"/>
    </location>
</feature>
<dbReference type="Gene3D" id="1.20.1250.20">
    <property type="entry name" value="MFS general substrate transporter like domains"/>
    <property type="match status" value="2"/>
</dbReference>
<evidence type="ECO:0000259" key="5">
    <source>
        <dbReference type="PROSITE" id="PS50850"/>
    </source>
</evidence>
<evidence type="ECO:0000313" key="6">
    <source>
        <dbReference type="EMBL" id="WEK40466.1"/>
    </source>
</evidence>
<feature type="domain" description="Major facilitator superfamily (MFS) profile" evidence="5">
    <location>
        <begin position="229"/>
        <end position="414"/>
    </location>
</feature>
<keyword evidence="2 4" id="KW-1133">Transmembrane helix</keyword>
<feature type="transmembrane region" description="Helical" evidence="4">
    <location>
        <begin position="151"/>
        <end position="172"/>
    </location>
</feature>
<feature type="transmembrane region" description="Helical" evidence="4">
    <location>
        <begin position="178"/>
        <end position="198"/>
    </location>
</feature>